<accession>A0A4S8FBT4</accession>
<protein>
    <submittedName>
        <fullName evidence="3">PaaI family thioesterase</fullName>
    </submittedName>
</protein>
<dbReference type="EMBL" id="STFG01000001">
    <property type="protein sequence ID" value="THU05040.1"/>
    <property type="molecule type" value="Genomic_DNA"/>
</dbReference>
<dbReference type="Pfam" id="PF03061">
    <property type="entry name" value="4HBT"/>
    <property type="match status" value="1"/>
</dbReference>
<keyword evidence="4" id="KW-1185">Reference proteome</keyword>
<reference evidence="3 4" key="1">
    <citation type="journal article" date="2015" name="Antonie Van Leeuwenhoek">
        <title>Lampropedia puyangensis sp. nov., isolated from symptomatic bark of Populus ? euramericana canker and emended description of Lampropedia hyalina (Ehrenberg 1832) Lee et al. 2004.</title>
        <authorList>
            <person name="Li Y."/>
            <person name="Wang T."/>
            <person name="Piao C.G."/>
            <person name="Wang L.F."/>
            <person name="Tian G.Z."/>
            <person name="Zhu T.H."/>
            <person name="Guo M.W."/>
        </authorList>
    </citation>
    <scope>NUCLEOTIDE SEQUENCE [LARGE SCALE GENOMIC DNA]</scope>
    <source>
        <strain evidence="3 4">2-bin</strain>
    </source>
</reference>
<evidence type="ECO:0000259" key="2">
    <source>
        <dbReference type="Pfam" id="PF03061"/>
    </source>
</evidence>
<dbReference type="InterPro" id="IPR052723">
    <property type="entry name" value="Acyl-CoA_thioesterase_PaaI"/>
</dbReference>
<name>A0A4S8FBT4_9BURK</name>
<dbReference type="PANTHER" id="PTHR42856:SF1">
    <property type="entry name" value="ACYL-COENZYME A THIOESTERASE PAAI"/>
    <property type="match status" value="1"/>
</dbReference>
<dbReference type="PANTHER" id="PTHR42856">
    <property type="entry name" value="ACYL-COENZYME A THIOESTERASE PAAI"/>
    <property type="match status" value="1"/>
</dbReference>
<dbReference type="InterPro" id="IPR006683">
    <property type="entry name" value="Thioestr_dom"/>
</dbReference>
<dbReference type="InterPro" id="IPR003736">
    <property type="entry name" value="PAAI_dom"/>
</dbReference>
<evidence type="ECO:0000313" key="4">
    <source>
        <dbReference type="Proteomes" id="UP000308917"/>
    </source>
</evidence>
<dbReference type="SUPFAM" id="SSF54637">
    <property type="entry name" value="Thioesterase/thiol ester dehydrase-isomerase"/>
    <property type="match status" value="1"/>
</dbReference>
<comment type="caution">
    <text evidence="3">The sequence shown here is derived from an EMBL/GenBank/DDBJ whole genome shotgun (WGS) entry which is preliminary data.</text>
</comment>
<dbReference type="CDD" id="cd03443">
    <property type="entry name" value="PaaI_thioesterase"/>
    <property type="match status" value="1"/>
</dbReference>
<dbReference type="Proteomes" id="UP000308917">
    <property type="component" value="Unassembled WGS sequence"/>
</dbReference>
<dbReference type="NCBIfam" id="TIGR00369">
    <property type="entry name" value="unchar_dom_1"/>
    <property type="match status" value="1"/>
</dbReference>
<feature type="domain" description="Thioesterase" evidence="2">
    <location>
        <begin position="50"/>
        <end position="124"/>
    </location>
</feature>
<dbReference type="InterPro" id="IPR029069">
    <property type="entry name" value="HotDog_dom_sf"/>
</dbReference>
<sequence>MATDVDEPQGVLFGLSMPMAATLALQGVEIGHLHAKVAMPYNAAFTNSRGDVHGGVLSTLLDCTLASACRAHDPARYGVVTLDLTVHFLAPAQGAVLASAVCERQGRAMCFSRGQVHDAKGQLLALATGTFKLVERLQESHF</sequence>
<dbReference type="GO" id="GO:0016289">
    <property type="term" value="F:acyl-CoA hydrolase activity"/>
    <property type="evidence" value="ECO:0007669"/>
    <property type="project" value="UniProtKB-ARBA"/>
</dbReference>
<dbReference type="RefSeq" id="WP_136571752.1">
    <property type="nucleotide sequence ID" value="NZ_STFG01000001.1"/>
</dbReference>
<proteinExistence type="predicted"/>
<evidence type="ECO:0000313" key="3">
    <source>
        <dbReference type="EMBL" id="THU05040.1"/>
    </source>
</evidence>
<dbReference type="AlphaFoldDB" id="A0A4S8FBT4"/>
<gene>
    <name evidence="3" type="ORF">E9531_00330</name>
</gene>
<organism evidence="3 4">
    <name type="scientific">Lampropedia puyangensis</name>
    <dbReference type="NCBI Taxonomy" id="1330072"/>
    <lineage>
        <taxon>Bacteria</taxon>
        <taxon>Pseudomonadati</taxon>
        <taxon>Pseudomonadota</taxon>
        <taxon>Betaproteobacteria</taxon>
        <taxon>Burkholderiales</taxon>
        <taxon>Comamonadaceae</taxon>
        <taxon>Lampropedia</taxon>
    </lineage>
</organism>
<evidence type="ECO:0000256" key="1">
    <source>
        <dbReference type="ARBA" id="ARBA00022801"/>
    </source>
</evidence>
<dbReference type="Gene3D" id="3.10.129.10">
    <property type="entry name" value="Hotdog Thioesterase"/>
    <property type="match status" value="1"/>
</dbReference>
<keyword evidence="1" id="KW-0378">Hydrolase</keyword>
<dbReference type="OrthoDB" id="8851832at2"/>